<dbReference type="GO" id="GO:0006959">
    <property type="term" value="P:humoral immune response"/>
    <property type="evidence" value="ECO:0007669"/>
    <property type="project" value="TreeGrafter"/>
</dbReference>
<evidence type="ECO:0000256" key="2">
    <source>
        <dbReference type="ARBA" id="ARBA00022525"/>
    </source>
</evidence>
<dbReference type="EMBL" id="KJ842485">
    <property type="protein sequence ID" value="AJP36711.1"/>
    <property type="molecule type" value="mRNA"/>
</dbReference>
<evidence type="ECO:0000256" key="8">
    <source>
        <dbReference type="ARBA" id="ARBA00023157"/>
    </source>
</evidence>
<evidence type="ECO:0000256" key="3">
    <source>
        <dbReference type="ARBA" id="ARBA00022529"/>
    </source>
</evidence>
<evidence type="ECO:0000313" key="11">
    <source>
        <dbReference type="EMBL" id="AJP36711.1"/>
    </source>
</evidence>
<evidence type="ECO:0000256" key="7">
    <source>
        <dbReference type="ARBA" id="ARBA00023022"/>
    </source>
</evidence>
<dbReference type="PANTHER" id="PTHR13645">
    <property type="entry name" value="DEFENSIN"/>
    <property type="match status" value="1"/>
</dbReference>
<dbReference type="GO" id="GO:0005615">
    <property type="term" value="C:extracellular space"/>
    <property type="evidence" value="ECO:0007669"/>
    <property type="project" value="TreeGrafter"/>
</dbReference>
<dbReference type="InterPro" id="IPR036574">
    <property type="entry name" value="Scorpion_toxin-like_sf"/>
</dbReference>
<keyword evidence="9" id="KW-0732">Signal</keyword>
<dbReference type="SUPFAM" id="SSF57095">
    <property type="entry name" value="Scorpion toxin-like"/>
    <property type="match status" value="1"/>
</dbReference>
<keyword evidence="8" id="KW-1015">Disulfide bond</keyword>
<dbReference type="InterPro" id="IPR003614">
    <property type="entry name" value="Knottins"/>
</dbReference>
<evidence type="ECO:0000256" key="6">
    <source>
        <dbReference type="ARBA" id="ARBA00022940"/>
    </source>
</evidence>
<keyword evidence="7" id="KW-0044">Antibiotic</keyword>
<evidence type="ECO:0000256" key="1">
    <source>
        <dbReference type="ARBA" id="ARBA00004613"/>
    </source>
</evidence>
<feature type="chain" id="PRO_5002178131" evidence="9">
    <location>
        <begin position="23"/>
        <end position="105"/>
    </location>
</feature>
<dbReference type="SMART" id="SM00505">
    <property type="entry name" value="Knot1"/>
    <property type="match status" value="1"/>
</dbReference>
<protein>
    <submittedName>
        <fullName evidence="11">Defensin</fullName>
    </submittedName>
</protein>
<sequence>MLKFISLGLLIVALCFFGGIMSFPAEFEQAQSEENFEPADVLPFSENEPQENEHHRFRRATCDLLSISTPWGSVNHAACAAHCLALNRGFRGGYCSSKAVCTCRK</sequence>
<dbReference type="GO" id="GO:0050830">
    <property type="term" value="P:defense response to Gram-positive bacterium"/>
    <property type="evidence" value="ECO:0007669"/>
    <property type="project" value="UniProtKB-ARBA"/>
</dbReference>
<evidence type="ECO:0000259" key="10">
    <source>
        <dbReference type="PROSITE" id="PS51378"/>
    </source>
</evidence>
<dbReference type="AlphaFoldDB" id="A0A0C5IAF5"/>
<dbReference type="Gene3D" id="3.30.30.10">
    <property type="entry name" value="Knottin, scorpion toxin-like"/>
    <property type="match status" value="1"/>
</dbReference>
<evidence type="ECO:0000256" key="9">
    <source>
        <dbReference type="SAM" id="SignalP"/>
    </source>
</evidence>
<organism evidence="11">
    <name type="scientific">Simulium bannaense</name>
    <dbReference type="NCBI Taxonomy" id="1619335"/>
    <lineage>
        <taxon>Eukaryota</taxon>
        <taxon>Metazoa</taxon>
        <taxon>Ecdysozoa</taxon>
        <taxon>Arthropoda</taxon>
        <taxon>Hexapoda</taxon>
        <taxon>Insecta</taxon>
        <taxon>Pterygota</taxon>
        <taxon>Neoptera</taxon>
        <taxon>Endopterygota</taxon>
        <taxon>Diptera</taxon>
        <taxon>Nematocera</taxon>
        <taxon>Chironomoidea</taxon>
        <taxon>Simuliidae</taxon>
        <taxon>Simulium</taxon>
    </lineage>
</organism>
<proteinExistence type="evidence at transcript level"/>
<keyword evidence="3" id="KW-0929">Antimicrobial</keyword>
<dbReference type="InterPro" id="IPR001542">
    <property type="entry name" value="Defensin_invertebrate/fungal"/>
</dbReference>
<accession>A0A0C5IAF5</accession>
<keyword evidence="2" id="KW-0964">Secreted</keyword>
<name>A0A0C5IAF5_9DIPT</name>
<comment type="subcellular location">
    <subcellularLocation>
        <location evidence="1">Secreted</location>
    </subcellularLocation>
</comment>
<dbReference type="GO" id="GO:0045087">
    <property type="term" value="P:innate immune response"/>
    <property type="evidence" value="ECO:0007669"/>
    <property type="project" value="UniProtKB-KW"/>
</dbReference>
<keyword evidence="6" id="KW-0211">Defensin</keyword>
<dbReference type="Pfam" id="PF01097">
    <property type="entry name" value="Defensin_2"/>
    <property type="match status" value="1"/>
</dbReference>
<evidence type="ECO:0000256" key="4">
    <source>
        <dbReference type="ARBA" id="ARBA00022588"/>
    </source>
</evidence>
<keyword evidence="4" id="KW-0399">Innate immunity</keyword>
<keyword evidence="5" id="KW-0391">Immunity</keyword>
<reference evidence="11" key="1">
    <citation type="journal article" date="2015" name="Parasit. Vectors">
        <title>Purification and characterization of a novel defensin from the salivary glands of the black fly, Simulium bannaense.</title>
        <authorList>
            <person name="Wei L."/>
            <person name="Mu L."/>
            <person name="Wang Y."/>
            <person name="Bian H."/>
            <person name="Li J."/>
            <person name="Lu Y."/>
            <person name="Han Y."/>
            <person name="Liu T."/>
            <person name="Lv J."/>
            <person name="Feng C."/>
            <person name="Wu J."/>
            <person name="Yang H."/>
        </authorList>
    </citation>
    <scope>NUCLEOTIDE SEQUENCE</scope>
</reference>
<dbReference type="PANTHER" id="PTHR13645:SF0">
    <property type="entry name" value="DEFENSIN"/>
    <property type="match status" value="1"/>
</dbReference>
<feature type="signal peptide" evidence="9">
    <location>
        <begin position="1"/>
        <end position="22"/>
    </location>
</feature>
<dbReference type="FunFam" id="3.30.30.10:FF:000005">
    <property type="entry name" value="Defensin"/>
    <property type="match status" value="1"/>
</dbReference>
<evidence type="ECO:0000256" key="5">
    <source>
        <dbReference type="ARBA" id="ARBA00022859"/>
    </source>
</evidence>
<feature type="domain" description="Invertebrate defensins family profile" evidence="10">
    <location>
        <begin position="59"/>
        <end position="105"/>
    </location>
</feature>
<dbReference type="PROSITE" id="PS51378">
    <property type="entry name" value="INVERT_DEFENSINS"/>
    <property type="match status" value="1"/>
</dbReference>